<dbReference type="Proteomes" id="UP000823775">
    <property type="component" value="Unassembled WGS sequence"/>
</dbReference>
<evidence type="ECO:0000313" key="1">
    <source>
        <dbReference type="EMBL" id="MCD7454407.1"/>
    </source>
</evidence>
<gene>
    <name evidence="1" type="ORF">HAX54_024806</name>
</gene>
<protein>
    <submittedName>
        <fullName evidence="1">Uncharacterized protein</fullName>
    </submittedName>
</protein>
<organism evidence="1 2">
    <name type="scientific">Datura stramonium</name>
    <name type="common">Jimsonweed</name>
    <name type="synonym">Common thornapple</name>
    <dbReference type="NCBI Taxonomy" id="4076"/>
    <lineage>
        <taxon>Eukaryota</taxon>
        <taxon>Viridiplantae</taxon>
        <taxon>Streptophyta</taxon>
        <taxon>Embryophyta</taxon>
        <taxon>Tracheophyta</taxon>
        <taxon>Spermatophyta</taxon>
        <taxon>Magnoliopsida</taxon>
        <taxon>eudicotyledons</taxon>
        <taxon>Gunneridae</taxon>
        <taxon>Pentapetalae</taxon>
        <taxon>asterids</taxon>
        <taxon>lamiids</taxon>
        <taxon>Solanales</taxon>
        <taxon>Solanaceae</taxon>
        <taxon>Solanoideae</taxon>
        <taxon>Datureae</taxon>
        <taxon>Datura</taxon>
    </lineage>
</organism>
<dbReference type="Gene3D" id="3.80.10.10">
    <property type="entry name" value="Ribonuclease Inhibitor"/>
    <property type="match status" value="1"/>
</dbReference>
<comment type="caution">
    <text evidence="1">The sequence shown here is derived from an EMBL/GenBank/DDBJ whole genome shotgun (WGS) entry which is preliminary data.</text>
</comment>
<name>A0ABS8S5R0_DATST</name>
<proteinExistence type="predicted"/>
<dbReference type="SUPFAM" id="SSF52047">
    <property type="entry name" value="RNI-like"/>
    <property type="match status" value="1"/>
</dbReference>
<keyword evidence="2" id="KW-1185">Reference proteome</keyword>
<sequence>MKTIGSLPNLEVLKVRYNCFSGPVWETCDGGFCNLKFLELCDLDIQEWISSDCDHFPSLQFLMVMKCRLLLGIPLSFGDSMTLQKISVYQSSYSAEESAREIQKLQQEWRPSVPNNRANALQGDELDNSLLLSLWNLVFFGSNLRIPRIYWEIPIRIRLVVLDRITPVPVEISRFELTHHKILRNGTKIAINFMTFRIEICPISPIYVTLFEQFRLKGRRK</sequence>
<evidence type="ECO:0000313" key="2">
    <source>
        <dbReference type="Proteomes" id="UP000823775"/>
    </source>
</evidence>
<dbReference type="EMBL" id="JACEIK010000301">
    <property type="protein sequence ID" value="MCD7454407.1"/>
    <property type="molecule type" value="Genomic_DNA"/>
</dbReference>
<reference evidence="1 2" key="1">
    <citation type="journal article" date="2021" name="BMC Genomics">
        <title>Datura genome reveals duplications of psychoactive alkaloid biosynthetic genes and high mutation rate following tissue culture.</title>
        <authorList>
            <person name="Rajewski A."/>
            <person name="Carter-House D."/>
            <person name="Stajich J."/>
            <person name="Litt A."/>
        </authorList>
    </citation>
    <scope>NUCLEOTIDE SEQUENCE [LARGE SCALE GENOMIC DNA]</scope>
    <source>
        <strain evidence="1">AR-01</strain>
    </source>
</reference>
<dbReference type="PANTHER" id="PTHR15140:SF37">
    <property type="entry name" value="UBIQUITIN-LIKE DOMAIN-CONTAINING PROTEIN"/>
    <property type="match status" value="1"/>
</dbReference>
<accession>A0ABS8S5R0</accession>
<dbReference type="PANTHER" id="PTHR15140">
    <property type="entry name" value="TUBULIN-SPECIFIC CHAPERONE E"/>
    <property type="match status" value="1"/>
</dbReference>
<dbReference type="InterPro" id="IPR032675">
    <property type="entry name" value="LRR_dom_sf"/>
</dbReference>